<keyword evidence="2" id="KW-1185">Reference proteome</keyword>
<organism evidence="1 2">
    <name type="scientific">Legionella parisiensis</name>
    <dbReference type="NCBI Taxonomy" id="45071"/>
    <lineage>
        <taxon>Bacteria</taxon>
        <taxon>Pseudomonadati</taxon>
        <taxon>Pseudomonadota</taxon>
        <taxon>Gammaproteobacteria</taxon>
        <taxon>Legionellales</taxon>
        <taxon>Legionellaceae</taxon>
        <taxon>Legionella</taxon>
    </lineage>
</organism>
<dbReference type="Proteomes" id="UP000095229">
    <property type="component" value="Unassembled WGS sequence"/>
</dbReference>
<reference evidence="1 2" key="1">
    <citation type="submission" date="2016-02" db="EMBL/GenBank/DDBJ databases">
        <title>Secondary metabolites in Legionella.</title>
        <authorList>
            <person name="Tobias N.J."/>
            <person name="Bode H.B."/>
        </authorList>
    </citation>
    <scope>NUCLEOTIDE SEQUENCE [LARGE SCALE GENOMIC DNA]</scope>
    <source>
        <strain evidence="1 2">DSM 19216</strain>
    </source>
</reference>
<dbReference type="PATRIC" id="fig|45071.6.peg.3334"/>
<name>A0A1E5JWJ0_9GAMM</name>
<evidence type="ECO:0000313" key="2">
    <source>
        <dbReference type="Proteomes" id="UP000095229"/>
    </source>
</evidence>
<evidence type="ECO:0000313" key="1">
    <source>
        <dbReference type="EMBL" id="OEH48872.1"/>
    </source>
</evidence>
<proteinExistence type="predicted"/>
<gene>
    <name evidence="1" type="ORF">lpari_00119</name>
</gene>
<comment type="caution">
    <text evidence="1">The sequence shown here is derived from an EMBL/GenBank/DDBJ whole genome shotgun (WGS) entry which is preliminary data.</text>
</comment>
<protein>
    <submittedName>
        <fullName evidence="1">Uncharacterized protein</fullName>
    </submittedName>
</protein>
<dbReference type="AlphaFoldDB" id="A0A1E5JWJ0"/>
<dbReference type="EMBL" id="LSOG01000003">
    <property type="protein sequence ID" value="OEH48872.1"/>
    <property type="molecule type" value="Genomic_DNA"/>
</dbReference>
<accession>A0A1E5JWJ0</accession>
<sequence length="69" mass="7997">MILNITTAQFTDLTLSDIEYSRNIYRSIDFNFGNDADSPINKTSLEKFVWNLKKLPRQKRSSHTSTSIN</sequence>